<dbReference type="Gene3D" id="1.10.1200.270">
    <property type="entry name" value="Methyltransferase, alpha-helical capping domain"/>
    <property type="match status" value="1"/>
</dbReference>
<proteinExistence type="predicted"/>
<dbReference type="Gene3D" id="3.40.50.150">
    <property type="entry name" value="Vaccinia Virus protein VP39"/>
    <property type="match status" value="1"/>
</dbReference>
<dbReference type="AlphaFoldDB" id="A0A0G4GVT5"/>
<reference evidence="4 5" key="1">
    <citation type="submission" date="2014-11" db="EMBL/GenBank/DDBJ databases">
        <authorList>
            <person name="Zhu J."/>
            <person name="Qi W."/>
            <person name="Song R."/>
        </authorList>
    </citation>
    <scope>NUCLEOTIDE SEQUENCE [LARGE SCALE GENOMIC DNA]</scope>
</reference>
<name>A0A0G4GVT5_VITBC</name>
<organism evidence="4 5">
    <name type="scientific">Vitrella brassicaformis (strain CCMP3155)</name>
    <dbReference type="NCBI Taxonomy" id="1169540"/>
    <lineage>
        <taxon>Eukaryota</taxon>
        <taxon>Sar</taxon>
        <taxon>Alveolata</taxon>
        <taxon>Colpodellida</taxon>
        <taxon>Vitrellaceae</taxon>
        <taxon>Vitrella</taxon>
    </lineage>
</organism>
<dbReference type="GO" id="GO:0046872">
    <property type="term" value="F:metal ion binding"/>
    <property type="evidence" value="ECO:0007669"/>
    <property type="project" value="UniProtKB-KW"/>
</dbReference>
<accession>A0A0G4GVT5</accession>
<dbReference type="VEuPathDB" id="CryptoDB:Vbra_18818"/>
<protein>
    <submittedName>
        <fullName evidence="4">Uncharacterized protein</fullName>
    </submittedName>
</protein>
<dbReference type="InterPro" id="IPR042086">
    <property type="entry name" value="MeTrfase_capping"/>
</dbReference>
<dbReference type="EMBL" id="CDMY01000840">
    <property type="protein sequence ID" value="CEM35041.1"/>
    <property type="molecule type" value="Genomic_DNA"/>
</dbReference>
<evidence type="ECO:0000256" key="2">
    <source>
        <dbReference type="ARBA" id="ARBA00022842"/>
    </source>
</evidence>
<feature type="compositionally biased region" description="Polar residues" evidence="3">
    <location>
        <begin position="1"/>
        <end position="17"/>
    </location>
</feature>
<dbReference type="Proteomes" id="UP000041254">
    <property type="component" value="Unassembled WGS sequence"/>
</dbReference>
<evidence type="ECO:0000313" key="4">
    <source>
        <dbReference type="EMBL" id="CEM35041.1"/>
    </source>
</evidence>
<dbReference type="GO" id="GO:0008168">
    <property type="term" value="F:methyltransferase activity"/>
    <property type="evidence" value="ECO:0007669"/>
    <property type="project" value="InterPro"/>
</dbReference>
<dbReference type="InParanoid" id="A0A0G4GVT5"/>
<dbReference type="SUPFAM" id="SSF53335">
    <property type="entry name" value="S-adenosyl-L-methionine-dependent methyltransferases"/>
    <property type="match status" value="1"/>
</dbReference>
<keyword evidence="2" id="KW-0460">Magnesium</keyword>
<dbReference type="InterPro" id="IPR005299">
    <property type="entry name" value="MeTrfase_7"/>
</dbReference>
<evidence type="ECO:0000256" key="1">
    <source>
        <dbReference type="ARBA" id="ARBA00022723"/>
    </source>
</evidence>
<dbReference type="OrthoDB" id="68782at2759"/>
<dbReference type="PhylomeDB" id="A0A0G4GVT5"/>
<dbReference type="InterPro" id="IPR029063">
    <property type="entry name" value="SAM-dependent_MTases_sf"/>
</dbReference>
<feature type="region of interest" description="Disordered" evidence="3">
    <location>
        <begin position="1"/>
        <end position="35"/>
    </location>
</feature>
<dbReference type="Pfam" id="PF03492">
    <property type="entry name" value="Methyltransf_7"/>
    <property type="match status" value="1"/>
</dbReference>
<keyword evidence="1" id="KW-0479">Metal-binding</keyword>
<keyword evidence="5" id="KW-1185">Reference proteome</keyword>
<sequence length="398" mass="44040">MQASDIETGSTASSSCPLSPDLRPATMPPPPPQNSKCIIPAVGRSCGVHSSDWRQAIASQWTPIAADCLSKTLTDEAGRDSSHSSNRPIWILDCGAGQGKSSGGVMTALLKAIREQDPKRPVCVLHQDQAGNDWSEMFKTVHGGYLQRDINALAFASGTLMNGRLLPDESLHLAMAFDNIHWLDRYPLPLSDGLVHSCSKDPAAVTAWAEPEAGGGGLFSGIYNVMNIMATNGWVSPETARKACFPFMYLPLKAVLEPFRPFRCSNPPMEEPLDTNGPLAFPAFQKVLPLQLEAIWTEDDRFFLHRYERRIASARCDKHEAAELFFDEIVSSIREWSEGMVTSFMREDCRMVTDSGPSNVPMMVEEFYATLRHELVRVNDGRPRPLGIKTHLLVIRKL</sequence>
<gene>
    <name evidence="4" type="ORF">Vbra_18818</name>
</gene>
<evidence type="ECO:0000313" key="5">
    <source>
        <dbReference type="Proteomes" id="UP000041254"/>
    </source>
</evidence>
<evidence type="ECO:0000256" key="3">
    <source>
        <dbReference type="SAM" id="MobiDB-lite"/>
    </source>
</evidence>